<name>A0A317Q038_9GAMM</name>
<evidence type="ECO:0000313" key="1">
    <source>
        <dbReference type="EMBL" id="PWW05905.1"/>
    </source>
</evidence>
<accession>A0A317Q038</accession>
<dbReference type="EMBL" id="QGTT01000041">
    <property type="protein sequence ID" value="PWW05905.1"/>
    <property type="molecule type" value="Genomic_DNA"/>
</dbReference>
<dbReference type="AlphaFoldDB" id="A0A317Q038"/>
<organism evidence="1 2">
    <name type="scientific">Pseudidiomarina maritima</name>
    <dbReference type="NCBI Taxonomy" id="519453"/>
    <lineage>
        <taxon>Bacteria</taxon>
        <taxon>Pseudomonadati</taxon>
        <taxon>Pseudomonadota</taxon>
        <taxon>Gammaproteobacteria</taxon>
        <taxon>Alteromonadales</taxon>
        <taxon>Idiomarinaceae</taxon>
        <taxon>Pseudidiomarina</taxon>
    </lineage>
</organism>
<dbReference type="OrthoDB" id="9861669at2"/>
<proteinExistence type="predicted"/>
<dbReference type="RefSeq" id="WP_110077101.1">
    <property type="nucleotide sequence ID" value="NZ_QGTT01000041.1"/>
</dbReference>
<evidence type="ECO:0000313" key="2">
    <source>
        <dbReference type="Proteomes" id="UP000246964"/>
    </source>
</evidence>
<sequence length="218" mass="24604">MNKFKFIPLMLLLLVGCQTTRNNSGFPEILFNELPWQLGVSRDSVVSFSEYGPYKHVNVTGGLETSNGKFLGEKANISFVFSSDNLDFIQVWAYEGEDYNAAKERWLKIYHYFDSNFGGVEIPNVTAEEGFDEAAVAVVSDRVIGMAPELTKKFEKDGATGTFILDMLPVKQPKNVTLTGKLVYSGQHDTFYTFVFIDRPNTQGRLTKNMVEINKLRI</sequence>
<evidence type="ECO:0008006" key="3">
    <source>
        <dbReference type="Google" id="ProtNLM"/>
    </source>
</evidence>
<reference evidence="1 2" key="1">
    <citation type="submission" date="2018-05" db="EMBL/GenBank/DDBJ databases">
        <title>Freshwater and sediment microbial communities from various areas in North America, analyzing microbe dynamics in response to fracking.</title>
        <authorList>
            <person name="Lamendella R."/>
        </authorList>
    </citation>
    <scope>NUCLEOTIDE SEQUENCE [LARGE SCALE GENOMIC DNA]</scope>
    <source>
        <strain evidence="1 2">125B1</strain>
    </source>
</reference>
<comment type="caution">
    <text evidence="1">The sequence shown here is derived from an EMBL/GenBank/DDBJ whole genome shotgun (WGS) entry which is preliminary data.</text>
</comment>
<keyword evidence="2" id="KW-1185">Reference proteome</keyword>
<dbReference type="PROSITE" id="PS51257">
    <property type="entry name" value="PROKAR_LIPOPROTEIN"/>
    <property type="match status" value="1"/>
</dbReference>
<protein>
    <recommendedName>
        <fullName evidence="3">Lipoprotein</fullName>
    </recommendedName>
</protein>
<gene>
    <name evidence="1" type="ORF">DET45_1413</name>
</gene>
<dbReference type="Proteomes" id="UP000246964">
    <property type="component" value="Unassembled WGS sequence"/>
</dbReference>